<gene>
    <name evidence="1" type="ORF">PILCRDRAFT_810400</name>
</gene>
<dbReference type="EMBL" id="KN832970">
    <property type="protein sequence ID" value="KIM92349.1"/>
    <property type="molecule type" value="Genomic_DNA"/>
</dbReference>
<accession>A0A0C3GL87</accession>
<dbReference type="HOGENOM" id="CLU_2794791_0_0_1"/>
<proteinExistence type="predicted"/>
<organism evidence="1 2">
    <name type="scientific">Piloderma croceum (strain F 1598)</name>
    <dbReference type="NCBI Taxonomy" id="765440"/>
    <lineage>
        <taxon>Eukaryota</taxon>
        <taxon>Fungi</taxon>
        <taxon>Dikarya</taxon>
        <taxon>Basidiomycota</taxon>
        <taxon>Agaricomycotina</taxon>
        <taxon>Agaricomycetes</taxon>
        <taxon>Agaricomycetidae</taxon>
        <taxon>Atheliales</taxon>
        <taxon>Atheliaceae</taxon>
        <taxon>Piloderma</taxon>
    </lineage>
</organism>
<dbReference type="InParanoid" id="A0A0C3GL87"/>
<evidence type="ECO:0000313" key="1">
    <source>
        <dbReference type="EMBL" id="KIM92349.1"/>
    </source>
</evidence>
<sequence length="68" mass="7556">MLVVTKDLSTVQAPSSFHSRGAKTGDRSIVDNYLPHLAQSLSAIRSVYHTSFPFITVYISLCWAPYLP</sequence>
<protein>
    <submittedName>
        <fullName evidence="1">Uncharacterized protein</fullName>
    </submittedName>
</protein>
<reference evidence="2" key="2">
    <citation type="submission" date="2015-01" db="EMBL/GenBank/DDBJ databases">
        <title>Evolutionary Origins and Diversification of the Mycorrhizal Mutualists.</title>
        <authorList>
            <consortium name="DOE Joint Genome Institute"/>
            <consortium name="Mycorrhizal Genomics Consortium"/>
            <person name="Kohler A."/>
            <person name="Kuo A."/>
            <person name="Nagy L.G."/>
            <person name="Floudas D."/>
            <person name="Copeland A."/>
            <person name="Barry K.W."/>
            <person name="Cichocki N."/>
            <person name="Veneault-Fourrey C."/>
            <person name="LaButti K."/>
            <person name="Lindquist E.A."/>
            <person name="Lipzen A."/>
            <person name="Lundell T."/>
            <person name="Morin E."/>
            <person name="Murat C."/>
            <person name="Riley R."/>
            <person name="Ohm R."/>
            <person name="Sun H."/>
            <person name="Tunlid A."/>
            <person name="Henrissat B."/>
            <person name="Grigoriev I.V."/>
            <person name="Hibbett D.S."/>
            <person name="Martin F."/>
        </authorList>
    </citation>
    <scope>NUCLEOTIDE SEQUENCE [LARGE SCALE GENOMIC DNA]</scope>
    <source>
        <strain evidence="2">F 1598</strain>
    </source>
</reference>
<keyword evidence="2" id="KW-1185">Reference proteome</keyword>
<name>A0A0C3GL87_PILCF</name>
<dbReference type="Proteomes" id="UP000054166">
    <property type="component" value="Unassembled WGS sequence"/>
</dbReference>
<dbReference type="AlphaFoldDB" id="A0A0C3GL87"/>
<reference evidence="1 2" key="1">
    <citation type="submission" date="2014-04" db="EMBL/GenBank/DDBJ databases">
        <authorList>
            <consortium name="DOE Joint Genome Institute"/>
            <person name="Kuo A."/>
            <person name="Tarkka M."/>
            <person name="Buscot F."/>
            <person name="Kohler A."/>
            <person name="Nagy L.G."/>
            <person name="Floudas D."/>
            <person name="Copeland A."/>
            <person name="Barry K.W."/>
            <person name="Cichocki N."/>
            <person name="Veneault-Fourrey C."/>
            <person name="LaButti K."/>
            <person name="Lindquist E.A."/>
            <person name="Lipzen A."/>
            <person name="Lundell T."/>
            <person name="Morin E."/>
            <person name="Murat C."/>
            <person name="Sun H."/>
            <person name="Tunlid A."/>
            <person name="Henrissat B."/>
            <person name="Grigoriev I.V."/>
            <person name="Hibbett D.S."/>
            <person name="Martin F."/>
            <person name="Nordberg H.P."/>
            <person name="Cantor M.N."/>
            <person name="Hua S.X."/>
        </authorList>
    </citation>
    <scope>NUCLEOTIDE SEQUENCE [LARGE SCALE GENOMIC DNA]</scope>
    <source>
        <strain evidence="1 2">F 1598</strain>
    </source>
</reference>
<evidence type="ECO:0000313" key="2">
    <source>
        <dbReference type="Proteomes" id="UP000054166"/>
    </source>
</evidence>